<protein>
    <submittedName>
        <fullName evidence="1">GNAT family N-acetyltransferase</fullName>
    </submittedName>
</protein>
<evidence type="ECO:0000313" key="2">
    <source>
        <dbReference type="Proteomes" id="UP001631969"/>
    </source>
</evidence>
<keyword evidence="2" id="KW-1185">Reference proteome</keyword>
<proteinExistence type="predicted"/>
<comment type="caution">
    <text evidence="1">The sequence shown here is derived from an EMBL/GenBank/DDBJ whole genome shotgun (WGS) entry which is preliminary data.</text>
</comment>
<dbReference type="EMBL" id="JBJURJ010000025">
    <property type="protein sequence ID" value="MFM9332072.1"/>
    <property type="molecule type" value="Genomic_DNA"/>
</dbReference>
<accession>A0ACC7P9K7</accession>
<organism evidence="1 2">
    <name type="scientific">Paenibacillus mesotrionivorans</name>
    <dbReference type="NCBI Taxonomy" id="3160968"/>
    <lineage>
        <taxon>Bacteria</taxon>
        <taxon>Bacillati</taxon>
        <taxon>Bacillota</taxon>
        <taxon>Bacilli</taxon>
        <taxon>Bacillales</taxon>
        <taxon>Paenibacillaceae</taxon>
        <taxon>Paenibacillus</taxon>
    </lineage>
</organism>
<gene>
    <name evidence="1" type="ORF">ACI1P1_27615</name>
</gene>
<reference evidence="1" key="1">
    <citation type="submission" date="2024-12" db="EMBL/GenBank/DDBJ databases">
        <authorList>
            <person name="Wu N."/>
        </authorList>
    </citation>
    <scope>NUCLEOTIDE SEQUENCE</scope>
    <source>
        <strain evidence="1">P15</strain>
    </source>
</reference>
<name>A0ACC7P9K7_9BACL</name>
<dbReference type="Proteomes" id="UP001631969">
    <property type="component" value="Unassembled WGS sequence"/>
</dbReference>
<evidence type="ECO:0000313" key="1">
    <source>
        <dbReference type="EMBL" id="MFM9332072.1"/>
    </source>
</evidence>
<sequence length="211" mass="23245">MLEIKPLTSELTADYLDFFDHRAFSDHNPNGPCYCTSPNMEDADIRQMVSEFGSDVKGIIRRYAVNLLAEGKIHGYLAYDDGISVGWCNAGDMDSYCNTDFIPAYFRQNACGKTMSVVCFAIDPGYRGKGVARALLERVIADARDGGFAAVEGYTRVQKDGGFEDYSGPVRLYEKAGFAEFARIEGRVGMRKELQGVDGIRAEASGEPVTR</sequence>